<reference evidence="3" key="2">
    <citation type="submission" date="2015-01" db="EMBL/GenBank/DDBJ databases">
        <title>Evolutionary Origins and Diversification of the Mycorrhizal Mutualists.</title>
        <authorList>
            <consortium name="DOE Joint Genome Institute"/>
            <consortium name="Mycorrhizal Genomics Consortium"/>
            <person name="Kohler A."/>
            <person name="Kuo A."/>
            <person name="Nagy L.G."/>
            <person name="Floudas D."/>
            <person name="Copeland A."/>
            <person name="Barry K.W."/>
            <person name="Cichocki N."/>
            <person name="Veneault-Fourrey C."/>
            <person name="LaButti K."/>
            <person name="Lindquist E.A."/>
            <person name="Lipzen A."/>
            <person name="Lundell T."/>
            <person name="Morin E."/>
            <person name="Murat C."/>
            <person name="Riley R."/>
            <person name="Ohm R."/>
            <person name="Sun H."/>
            <person name="Tunlid A."/>
            <person name="Henrissat B."/>
            <person name="Grigoriev I.V."/>
            <person name="Hibbett D.S."/>
            <person name="Martin F."/>
        </authorList>
    </citation>
    <scope>NUCLEOTIDE SEQUENCE [LARGE SCALE GENOMIC DNA]</scope>
    <source>
        <strain evidence="3">LaAM-08-1</strain>
    </source>
</reference>
<accession>A0A0C9XE88</accession>
<organism evidence="2 3">
    <name type="scientific">Laccaria amethystina LaAM-08-1</name>
    <dbReference type="NCBI Taxonomy" id="1095629"/>
    <lineage>
        <taxon>Eukaryota</taxon>
        <taxon>Fungi</taxon>
        <taxon>Dikarya</taxon>
        <taxon>Basidiomycota</taxon>
        <taxon>Agaricomycotina</taxon>
        <taxon>Agaricomycetes</taxon>
        <taxon>Agaricomycetidae</taxon>
        <taxon>Agaricales</taxon>
        <taxon>Agaricineae</taxon>
        <taxon>Hydnangiaceae</taxon>
        <taxon>Laccaria</taxon>
    </lineage>
</organism>
<keyword evidence="3" id="KW-1185">Reference proteome</keyword>
<reference evidence="2 3" key="1">
    <citation type="submission" date="2014-04" db="EMBL/GenBank/DDBJ databases">
        <authorList>
            <consortium name="DOE Joint Genome Institute"/>
            <person name="Kuo A."/>
            <person name="Kohler A."/>
            <person name="Nagy L.G."/>
            <person name="Floudas D."/>
            <person name="Copeland A."/>
            <person name="Barry K.W."/>
            <person name="Cichocki N."/>
            <person name="Veneault-Fourrey C."/>
            <person name="LaButti K."/>
            <person name="Lindquist E.A."/>
            <person name="Lipzen A."/>
            <person name="Lundell T."/>
            <person name="Morin E."/>
            <person name="Murat C."/>
            <person name="Sun H."/>
            <person name="Tunlid A."/>
            <person name="Henrissat B."/>
            <person name="Grigoriev I.V."/>
            <person name="Hibbett D.S."/>
            <person name="Martin F."/>
            <person name="Nordberg H.P."/>
            <person name="Cantor M.N."/>
            <person name="Hua S.X."/>
        </authorList>
    </citation>
    <scope>NUCLEOTIDE SEQUENCE [LARGE SCALE GENOMIC DNA]</scope>
    <source>
        <strain evidence="2 3">LaAM-08-1</strain>
    </source>
</reference>
<evidence type="ECO:0000256" key="1">
    <source>
        <dbReference type="SAM" id="MobiDB-lite"/>
    </source>
</evidence>
<feature type="compositionally biased region" description="Basic and acidic residues" evidence="1">
    <location>
        <begin position="66"/>
        <end position="78"/>
    </location>
</feature>
<dbReference type="AlphaFoldDB" id="A0A0C9XE88"/>
<dbReference type="EMBL" id="KN838636">
    <property type="protein sequence ID" value="KIJ99923.1"/>
    <property type="molecule type" value="Genomic_DNA"/>
</dbReference>
<proteinExistence type="predicted"/>
<gene>
    <name evidence="2" type="ORF">K443DRAFT_679604</name>
</gene>
<protein>
    <submittedName>
        <fullName evidence="2">Uncharacterized protein</fullName>
    </submittedName>
</protein>
<evidence type="ECO:0000313" key="3">
    <source>
        <dbReference type="Proteomes" id="UP000054477"/>
    </source>
</evidence>
<sequence>MPTKSITEVVGLVNGVVAPFQLSPQTQLQSVTGTAFRVPPAADELPAPPEFRPRGPPKKPAMGDSNNDKDKDKKDKPKGPPGGRG</sequence>
<feature type="region of interest" description="Disordered" evidence="1">
    <location>
        <begin position="38"/>
        <end position="85"/>
    </location>
</feature>
<dbReference type="Proteomes" id="UP000054477">
    <property type="component" value="Unassembled WGS sequence"/>
</dbReference>
<dbReference type="HOGENOM" id="CLU_2512955_0_0_1"/>
<name>A0A0C9XE88_9AGAR</name>
<evidence type="ECO:0000313" key="2">
    <source>
        <dbReference type="EMBL" id="KIJ99923.1"/>
    </source>
</evidence>